<dbReference type="HOGENOM" id="CLU_2707206_0_0_1"/>
<name>K1QHY3_MAGGI</name>
<accession>K1QHY3</accession>
<reference evidence="1" key="1">
    <citation type="journal article" date="2012" name="Nature">
        <title>The oyster genome reveals stress adaptation and complexity of shell formation.</title>
        <authorList>
            <person name="Zhang G."/>
            <person name="Fang X."/>
            <person name="Guo X."/>
            <person name="Li L."/>
            <person name="Luo R."/>
            <person name="Xu F."/>
            <person name="Yang P."/>
            <person name="Zhang L."/>
            <person name="Wang X."/>
            <person name="Qi H."/>
            <person name="Xiong Z."/>
            <person name="Que H."/>
            <person name="Xie Y."/>
            <person name="Holland P.W."/>
            <person name="Paps J."/>
            <person name="Zhu Y."/>
            <person name="Wu F."/>
            <person name="Chen Y."/>
            <person name="Wang J."/>
            <person name="Peng C."/>
            <person name="Meng J."/>
            <person name="Yang L."/>
            <person name="Liu J."/>
            <person name="Wen B."/>
            <person name="Zhang N."/>
            <person name="Huang Z."/>
            <person name="Zhu Q."/>
            <person name="Feng Y."/>
            <person name="Mount A."/>
            <person name="Hedgecock D."/>
            <person name="Xu Z."/>
            <person name="Liu Y."/>
            <person name="Domazet-Loso T."/>
            <person name="Du Y."/>
            <person name="Sun X."/>
            <person name="Zhang S."/>
            <person name="Liu B."/>
            <person name="Cheng P."/>
            <person name="Jiang X."/>
            <person name="Li J."/>
            <person name="Fan D."/>
            <person name="Wang W."/>
            <person name="Fu W."/>
            <person name="Wang T."/>
            <person name="Wang B."/>
            <person name="Zhang J."/>
            <person name="Peng Z."/>
            <person name="Li Y."/>
            <person name="Li N."/>
            <person name="Wang J."/>
            <person name="Chen M."/>
            <person name="He Y."/>
            <person name="Tan F."/>
            <person name="Song X."/>
            <person name="Zheng Q."/>
            <person name="Huang R."/>
            <person name="Yang H."/>
            <person name="Du X."/>
            <person name="Chen L."/>
            <person name="Yang M."/>
            <person name="Gaffney P.M."/>
            <person name="Wang S."/>
            <person name="Luo L."/>
            <person name="She Z."/>
            <person name="Ming Y."/>
            <person name="Huang W."/>
            <person name="Zhang S."/>
            <person name="Huang B."/>
            <person name="Zhang Y."/>
            <person name="Qu T."/>
            <person name="Ni P."/>
            <person name="Miao G."/>
            <person name="Wang J."/>
            <person name="Wang Q."/>
            <person name="Steinberg C.E."/>
            <person name="Wang H."/>
            <person name="Li N."/>
            <person name="Qian L."/>
            <person name="Zhang G."/>
            <person name="Li Y."/>
            <person name="Yang H."/>
            <person name="Liu X."/>
            <person name="Wang J."/>
            <person name="Yin Y."/>
            <person name="Wang J."/>
        </authorList>
    </citation>
    <scope>NUCLEOTIDE SEQUENCE [LARGE SCALE GENOMIC DNA]</scope>
    <source>
        <strain evidence="1">05x7-T-G4-1.051#20</strain>
    </source>
</reference>
<sequence>MQTGILVRINNQSFSCATLNGNGMGLCTVVPPEDEDAEAEVEGGMFEGRVGGDLAGEDTGCGLSHITPHSVPG</sequence>
<organism evidence="1">
    <name type="scientific">Magallana gigas</name>
    <name type="common">Pacific oyster</name>
    <name type="synonym">Crassostrea gigas</name>
    <dbReference type="NCBI Taxonomy" id="29159"/>
    <lineage>
        <taxon>Eukaryota</taxon>
        <taxon>Metazoa</taxon>
        <taxon>Spiralia</taxon>
        <taxon>Lophotrochozoa</taxon>
        <taxon>Mollusca</taxon>
        <taxon>Bivalvia</taxon>
        <taxon>Autobranchia</taxon>
        <taxon>Pteriomorphia</taxon>
        <taxon>Ostreida</taxon>
        <taxon>Ostreoidea</taxon>
        <taxon>Ostreidae</taxon>
        <taxon>Magallana</taxon>
    </lineage>
</organism>
<dbReference type="AlphaFoldDB" id="K1QHY3"/>
<dbReference type="EMBL" id="JH816453">
    <property type="protein sequence ID" value="EKC28445.1"/>
    <property type="molecule type" value="Genomic_DNA"/>
</dbReference>
<gene>
    <name evidence="1" type="ORF">CGI_10027725</name>
</gene>
<proteinExistence type="predicted"/>
<evidence type="ECO:0000313" key="1">
    <source>
        <dbReference type="EMBL" id="EKC28445.1"/>
    </source>
</evidence>
<protein>
    <submittedName>
        <fullName evidence="1">Uncharacterized protein</fullName>
    </submittedName>
</protein>
<dbReference type="InParanoid" id="K1QHY3"/>